<proteinExistence type="predicted"/>
<evidence type="ECO:0000313" key="2">
    <source>
        <dbReference type="Proteomes" id="UP001594351"/>
    </source>
</evidence>
<organism evidence="1 2">
    <name type="scientific">candidate division CSSED10-310 bacterium</name>
    <dbReference type="NCBI Taxonomy" id="2855610"/>
    <lineage>
        <taxon>Bacteria</taxon>
        <taxon>Bacteria division CSSED10-310</taxon>
    </lineage>
</organism>
<name>A0ABV6Z003_UNCC1</name>
<keyword evidence="2" id="KW-1185">Reference proteome</keyword>
<accession>A0ABV6Z003</accession>
<protein>
    <submittedName>
        <fullName evidence="1">DUF4097 domain-containing protein</fullName>
    </submittedName>
</protein>
<dbReference type="Proteomes" id="UP001594351">
    <property type="component" value="Unassembled WGS sequence"/>
</dbReference>
<dbReference type="EMBL" id="JBHPBY010000223">
    <property type="protein sequence ID" value="MFC1851774.1"/>
    <property type="molecule type" value="Genomic_DNA"/>
</dbReference>
<sequence length="287" mass="31410">MKELLTLLLIPLACCMFSCIPIVIDHEDCDEDNPYTEYEQEVLNFPASPYHSVAIETENGEIKSSTSDSDYIRVELNLWATGETAAEAEAHIQDIEVIVDEDSISGRLSIWIRMPDHTNRGYGCAVTLILPEDLFVDLKTYNGLIQARGHESGINALSYNGKLTLEDTAGEANLITYNGRIMVDHHRGNIVGETLNGEIEARVDMPDNYGICTFTSSNGKIYLAVPDTVGAMITLRTANGTISVDPGLPTQPDSNPDDNIYESVMGNGSGTIYARSYNGDVTLAELH</sequence>
<reference evidence="1 2" key="1">
    <citation type="submission" date="2024-09" db="EMBL/GenBank/DDBJ databases">
        <title>Laminarin stimulates single cell rates of sulfate reduction while oxygen inhibits transcriptomic activity in coastal marine sediment.</title>
        <authorList>
            <person name="Lindsay M."/>
            <person name="Orcutt B."/>
            <person name="Emerson D."/>
            <person name="Stepanauskas R."/>
            <person name="D'Angelo T."/>
        </authorList>
    </citation>
    <scope>NUCLEOTIDE SEQUENCE [LARGE SCALE GENOMIC DNA]</scope>
    <source>
        <strain evidence="1">SAG AM-311-K15</strain>
    </source>
</reference>
<gene>
    <name evidence="1" type="ORF">ACFL27_16405</name>
</gene>
<evidence type="ECO:0000313" key="1">
    <source>
        <dbReference type="EMBL" id="MFC1851774.1"/>
    </source>
</evidence>
<comment type="caution">
    <text evidence="1">The sequence shown here is derived from an EMBL/GenBank/DDBJ whole genome shotgun (WGS) entry which is preliminary data.</text>
</comment>